<feature type="domain" description="FlgD Tudor-like" evidence="5">
    <location>
        <begin position="82"/>
        <end position="132"/>
    </location>
</feature>
<evidence type="ECO:0000256" key="2">
    <source>
        <dbReference type="ARBA" id="ARBA00016013"/>
    </source>
</evidence>
<accession>A0A290QEB1</accession>
<keyword evidence="3" id="KW-1005">Bacterial flagellum biogenesis</keyword>
<dbReference type="Pfam" id="PF03963">
    <property type="entry name" value="FlgD"/>
    <property type="match status" value="1"/>
</dbReference>
<evidence type="ECO:0000256" key="1">
    <source>
        <dbReference type="ARBA" id="ARBA00010577"/>
    </source>
</evidence>
<dbReference type="EMBL" id="CP023344">
    <property type="protein sequence ID" value="ATC63668.1"/>
    <property type="molecule type" value="Genomic_DNA"/>
</dbReference>
<evidence type="ECO:0000259" key="5">
    <source>
        <dbReference type="Pfam" id="PF13861"/>
    </source>
</evidence>
<evidence type="ECO:0000256" key="4">
    <source>
        <dbReference type="ARBA" id="ARBA00024746"/>
    </source>
</evidence>
<dbReference type="InterPro" id="IPR005648">
    <property type="entry name" value="FlgD"/>
</dbReference>
<proteinExistence type="inferred from homology"/>
<dbReference type="OrthoDB" id="280334at2"/>
<organism evidence="6 7">
    <name type="scientific">Nibricoccus aquaticus</name>
    <dbReference type="NCBI Taxonomy" id="2576891"/>
    <lineage>
        <taxon>Bacteria</taxon>
        <taxon>Pseudomonadati</taxon>
        <taxon>Verrucomicrobiota</taxon>
        <taxon>Opitutia</taxon>
        <taxon>Opitutales</taxon>
        <taxon>Opitutaceae</taxon>
        <taxon>Nibricoccus</taxon>
    </lineage>
</organism>
<dbReference type="RefSeq" id="WP_096055300.1">
    <property type="nucleotide sequence ID" value="NZ_CP023344.1"/>
</dbReference>
<keyword evidence="6" id="KW-0969">Cilium</keyword>
<reference evidence="6" key="1">
    <citation type="submission" date="2017-09" db="EMBL/GenBank/DDBJ databases">
        <title>Complete genome sequence of Verrucomicrobial strain HZ-65, isolated from freshwater.</title>
        <authorList>
            <person name="Choi A."/>
        </authorList>
    </citation>
    <scope>NUCLEOTIDE SEQUENCE [LARGE SCALE GENOMIC DNA]</scope>
    <source>
        <strain evidence="6">HZ-65</strain>
    </source>
</reference>
<evidence type="ECO:0000313" key="7">
    <source>
        <dbReference type="Proteomes" id="UP000217265"/>
    </source>
</evidence>
<name>A0A290QEB1_9BACT</name>
<dbReference type="KEGG" id="vbh:CMV30_06715"/>
<keyword evidence="7" id="KW-1185">Reference proteome</keyword>
<dbReference type="InterPro" id="IPR025963">
    <property type="entry name" value="FLgD_Tudor"/>
</dbReference>
<keyword evidence="6" id="KW-0966">Cell projection</keyword>
<protein>
    <recommendedName>
        <fullName evidence="2">Basal-body rod modification protein FlgD</fullName>
    </recommendedName>
</protein>
<keyword evidence="6" id="KW-0282">Flagellum</keyword>
<gene>
    <name evidence="6" type="ORF">CMV30_06715</name>
</gene>
<comment type="similarity">
    <text evidence="1">Belongs to the FlgD family.</text>
</comment>
<dbReference type="AlphaFoldDB" id="A0A290QEB1"/>
<comment type="function">
    <text evidence="4">Required for flagellar hook formation. May act as a scaffolding protein.</text>
</comment>
<dbReference type="GO" id="GO:0044781">
    <property type="term" value="P:bacterial-type flagellum organization"/>
    <property type="evidence" value="ECO:0007669"/>
    <property type="project" value="UniProtKB-KW"/>
</dbReference>
<evidence type="ECO:0000313" key="6">
    <source>
        <dbReference type="EMBL" id="ATC63668.1"/>
    </source>
</evidence>
<evidence type="ECO:0000256" key="3">
    <source>
        <dbReference type="ARBA" id="ARBA00022795"/>
    </source>
</evidence>
<dbReference type="Pfam" id="PF13861">
    <property type="entry name" value="FLgD_tudor"/>
    <property type="match status" value="1"/>
</dbReference>
<sequence length="143" mass="14957">MSTSAISGNYTATDAANTNARVPQKNLGQDDFLKLITVQLAKQDPMKPMEDTAFIAQMANFSALEAQNTLAKEMGYLRADTQMQAASGMLGREVTVAGKDGDITGVVDSVSADATSVYINIGGQKYAFSSVTSVKPAAEVPAA</sequence>
<dbReference type="Proteomes" id="UP000217265">
    <property type="component" value="Chromosome"/>
</dbReference>